<dbReference type="EC" id="1.2.7.8" evidence="3 14"/>
<dbReference type="Gene3D" id="3.30.70.20">
    <property type="match status" value="1"/>
</dbReference>
<feature type="domain" description="4Fe-4S ferredoxin-type" evidence="15">
    <location>
        <begin position="607"/>
        <end position="636"/>
    </location>
</feature>
<dbReference type="SUPFAM" id="SSF52518">
    <property type="entry name" value="Thiamin diphosphate-binding fold (THDP-binding)"/>
    <property type="match status" value="2"/>
</dbReference>
<reference evidence="16 17" key="1">
    <citation type="submission" date="2020-07" db="EMBL/GenBank/DDBJ databases">
        <title>Draft whole-genome sequence of Heliobacterium chlorum DSM 3682, type strain.</title>
        <authorList>
            <person name="Kyndt J.A."/>
            <person name="Meyer T.E."/>
            <person name="Imhoff J.F."/>
        </authorList>
    </citation>
    <scope>NUCLEOTIDE SEQUENCE [LARGE SCALE GENOMIC DNA]</scope>
    <source>
        <strain evidence="16 17">DSM 3682</strain>
    </source>
</reference>
<dbReference type="PIRSF" id="PIRSF006439">
    <property type="entry name" value="Indolepyruvate_ferr_oxidored"/>
    <property type="match status" value="1"/>
</dbReference>
<keyword evidence="10 14" id="KW-0408">Iron</keyword>
<organism evidence="16 17">
    <name type="scientific">Heliobacterium chlorum</name>
    <dbReference type="NCBI Taxonomy" id="2698"/>
    <lineage>
        <taxon>Bacteria</taxon>
        <taxon>Bacillati</taxon>
        <taxon>Bacillota</taxon>
        <taxon>Clostridia</taxon>
        <taxon>Eubacteriales</taxon>
        <taxon>Heliobacteriaceae</taxon>
        <taxon>Heliobacterium</taxon>
    </lineage>
</organism>
<evidence type="ECO:0000256" key="7">
    <source>
        <dbReference type="ARBA" id="ARBA00022723"/>
    </source>
</evidence>
<dbReference type="InterPro" id="IPR017900">
    <property type="entry name" value="4Fe4S_Fe_S_CS"/>
</dbReference>
<evidence type="ECO:0000256" key="1">
    <source>
        <dbReference type="ARBA" id="ARBA00002995"/>
    </source>
</evidence>
<dbReference type="Pfam" id="PF13237">
    <property type="entry name" value="Fer4_10"/>
    <property type="match status" value="1"/>
</dbReference>
<evidence type="ECO:0000313" key="16">
    <source>
        <dbReference type="EMBL" id="MBC9783026.1"/>
    </source>
</evidence>
<dbReference type="CDD" id="cd02008">
    <property type="entry name" value="TPP_IOR_alpha"/>
    <property type="match status" value="1"/>
</dbReference>
<evidence type="ECO:0000256" key="6">
    <source>
        <dbReference type="ARBA" id="ARBA00022485"/>
    </source>
</evidence>
<dbReference type="Gene3D" id="3.40.50.970">
    <property type="match status" value="2"/>
</dbReference>
<evidence type="ECO:0000256" key="8">
    <source>
        <dbReference type="ARBA" id="ARBA00022982"/>
    </source>
</evidence>
<dbReference type="SUPFAM" id="SSF52922">
    <property type="entry name" value="TK C-terminal domain-like"/>
    <property type="match status" value="1"/>
</dbReference>
<evidence type="ECO:0000256" key="12">
    <source>
        <dbReference type="ARBA" id="ARBA00030514"/>
    </source>
</evidence>
<comment type="subunit">
    <text evidence="2">Heterodimer of the IorA and IorB subunits.</text>
</comment>
<comment type="cofactor">
    <cofactor evidence="14">
        <name>[4Fe-4S] cluster</name>
        <dbReference type="ChEBI" id="CHEBI:49883"/>
    </cofactor>
    <text evidence="14">Binds 2 [4Fe-4S] clusters. In this family the first cluster has a non-standard and varying [4Fe-4S] binding motif CX(2)CX(2)CX(4-5)CP.</text>
</comment>
<keyword evidence="9 14" id="KW-0560">Oxidoreductase</keyword>
<evidence type="ECO:0000256" key="5">
    <source>
        <dbReference type="ARBA" id="ARBA00022448"/>
    </source>
</evidence>
<evidence type="ECO:0000256" key="11">
    <source>
        <dbReference type="ARBA" id="ARBA00023014"/>
    </source>
</evidence>
<dbReference type="GO" id="GO:0043805">
    <property type="term" value="F:indolepyruvate ferredoxin oxidoreductase activity"/>
    <property type="evidence" value="ECO:0007669"/>
    <property type="project" value="UniProtKB-EC"/>
</dbReference>
<comment type="caution">
    <text evidence="16">The sequence shown here is derived from an EMBL/GenBank/DDBJ whole genome shotgun (WGS) entry which is preliminary data.</text>
</comment>
<keyword evidence="11 14" id="KW-0411">Iron-sulfur</keyword>
<dbReference type="PANTHER" id="PTHR43710">
    <property type="entry name" value="2-HYDROXYACYL-COA LYASE"/>
    <property type="match status" value="1"/>
</dbReference>
<name>A0ABR7T022_HELCL</name>
<protein>
    <recommendedName>
        <fullName evidence="4 14">Indolepyruvate oxidoreductase subunit IorA</fullName>
        <shortName evidence="14">IOR</shortName>
        <ecNumber evidence="3 14">1.2.7.8</ecNumber>
    </recommendedName>
    <alternativeName>
        <fullName evidence="12 14">Indolepyruvate ferredoxin oxidoreductase subunit alpha</fullName>
    </alternativeName>
</protein>
<evidence type="ECO:0000256" key="4">
    <source>
        <dbReference type="ARBA" id="ARBA00017710"/>
    </source>
</evidence>
<dbReference type="PROSITE" id="PS51379">
    <property type="entry name" value="4FE4S_FER_2"/>
    <property type="match status" value="2"/>
</dbReference>
<accession>A0ABR7T022</accession>
<dbReference type="Pfam" id="PF01855">
    <property type="entry name" value="POR_N"/>
    <property type="match status" value="1"/>
</dbReference>
<dbReference type="Pfam" id="PF02775">
    <property type="entry name" value="TPP_enzyme_C"/>
    <property type="match status" value="1"/>
</dbReference>
<evidence type="ECO:0000256" key="3">
    <source>
        <dbReference type="ARBA" id="ARBA00012812"/>
    </source>
</evidence>
<dbReference type="InterPro" id="IPR017896">
    <property type="entry name" value="4Fe4S_Fe-S-bd"/>
</dbReference>
<dbReference type="InterPro" id="IPR011766">
    <property type="entry name" value="TPP_enzyme_TPP-bd"/>
</dbReference>
<dbReference type="PANTHER" id="PTHR43710:SF6">
    <property type="entry name" value="INDOLEPYRUVATE OXIDOREDUCTASE SUBUNIT IORA"/>
    <property type="match status" value="1"/>
</dbReference>
<dbReference type="InterPro" id="IPR009014">
    <property type="entry name" value="Transketo_C/PFOR_II"/>
</dbReference>
<comment type="function">
    <text evidence="1 14">Catalyzes the ferredoxin-dependent oxidative decarboxylation of arylpyruvates.</text>
</comment>
<keyword evidence="5 14" id="KW-0813">Transport</keyword>
<gene>
    <name evidence="16" type="primary">iorA</name>
    <name evidence="16" type="ORF">H1S01_00720</name>
</gene>
<dbReference type="InterPro" id="IPR029061">
    <property type="entry name" value="THDP-binding"/>
</dbReference>
<proteinExistence type="predicted"/>
<dbReference type="InterPro" id="IPR045025">
    <property type="entry name" value="HACL1-like"/>
</dbReference>
<keyword evidence="17" id="KW-1185">Reference proteome</keyword>
<evidence type="ECO:0000256" key="13">
    <source>
        <dbReference type="ARBA" id="ARBA00048332"/>
    </source>
</evidence>
<dbReference type="NCBIfam" id="TIGR03336">
    <property type="entry name" value="IOR_alpha"/>
    <property type="match status" value="1"/>
</dbReference>
<dbReference type="InterPro" id="IPR017721">
    <property type="entry name" value="IorA"/>
</dbReference>
<keyword evidence="8 14" id="KW-0249">Electron transport</keyword>
<dbReference type="EMBL" id="JACVHF010000001">
    <property type="protein sequence ID" value="MBC9783026.1"/>
    <property type="molecule type" value="Genomic_DNA"/>
</dbReference>
<dbReference type="PROSITE" id="PS00198">
    <property type="entry name" value="4FE4S_FER_1"/>
    <property type="match status" value="1"/>
</dbReference>
<comment type="catalytic activity">
    <reaction evidence="13 14">
        <text>indole-3-pyruvate + 2 oxidized [2Fe-2S]-[ferredoxin] + CoA = (indol-3-yl)acetyl-CoA + 2 reduced [2Fe-2S]-[ferredoxin] + CO2 + H(+)</text>
        <dbReference type="Rhea" id="RHEA:12645"/>
        <dbReference type="Rhea" id="RHEA-COMP:10000"/>
        <dbReference type="Rhea" id="RHEA-COMP:10001"/>
        <dbReference type="ChEBI" id="CHEBI:15378"/>
        <dbReference type="ChEBI" id="CHEBI:16526"/>
        <dbReference type="ChEBI" id="CHEBI:17640"/>
        <dbReference type="ChEBI" id="CHEBI:33737"/>
        <dbReference type="ChEBI" id="CHEBI:33738"/>
        <dbReference type="ChEBI" id="CHEBI:57271"/>
        <dbReference type="ChEBI" id="CHEBI:57287"/>
        <dbReference type="EC" id="1.2.7.8"/>
    </reaction>
</comment>
<evidence type="ECO:0000256" key="10">
    <source>
        <dbReference type="ARBA" id="ARBA00023004"/>
    </source>
</evidence>
<sequence length="637" mass="69076">MSLTTETPSSRQLLMGNEAIAWGAIEAGVRVVAAYPGTPSTEVTEHIIQHAADYGIYAEWSVNEKVALETAIAASWAGARAMACMKQVGLNVASDPLMTLAYLGTKGGLVLVVADDPGPHSSQTEQDTRLFARFAKLPVLDPSTPAEAREMTKLAFELSESLKVPVILRPTTRTAHVCQDVEFSPPPRPAIPLPPLHFERDPNWAILPTLSAKKHRWLNACQKDMGRWFVEKGLNRVVPGCSDADTVSVGIVTGGVSYNYVQEALANLGVSLPVYKVGGPTPLPAEDVLDYLQGKQAVLIVEEQEPVIEEQLTVAAFHRGMQIPFFGKLSGHLPREGEFNTNTVQAALRRYFAEVLPELSLPEVPAAQAGLTDIPAPPLRTPILCAGCPHRNSFYAFKQALKRQDALFTGDIGCYTLGVMPPLRAADTIVCMGASVAMAAGFDRVEPDRPHIAFLGDSTFFHSGIPPLINAVYNQARMTLVVLDNRTTAMTGHQPHPGLGWKGKQEPAPYIDIAAIAQACGVEWIRTVDPYDLPSMISAAKEAVEYPGVSVIIARRDCISIAKRQIPHQIDHAACRRCGLCIRQFGCPALFEAPLTEEERQEGRKSGAVRIAREKCFGCGACAQVCPWDAISPEVQR</sequence>
<dbReference type="Proteomes" id="UP000617402">
    <property type="component" value="Unassembled WGS sequence"/>
</dbReference>
<evidence type="ECO:0000256" key="14">
    <source>
        <dbReference type="PIRNR" id="PIRNR006439"/>
    </source>
</evidence>
<keyword evidence="7 14" id="KW-0479">Metal-binding</keyword>
<dbReference type="SUPFAM" id="SSF54862">
    <property type="entry name" value="4Fe-4S ferredoxins"/>
    <property type="match status" value="1"/>
</dbReference>
<feature type="domain" description="4Fe-4S ferredoxin-type" evidence="15">
    <location>
        <begin position="566"/>
        <end position="599"/>
    </location>
</feature>
<evidence type="ECO:0000313" key="17">
    <source>
        <dbReference type="Proteomes" id="UP000617402"/>
    </source>
</evidence>
<evidence type="ECO:0000256" key="9">
    <source>
        <dbReference type="ARBA" id="ARBA00023002"/>
    </source>
</evidence>
<dbReference type="CDD" id="cd07034">
    <property type="entry name" value="TPP_PYR_PFOR_IOR-alpha_like"/>
    <property type="match status" value="1"/>
</dbReference>
<evidence type="ECO:0000256" key="2">
    <source>
        <dbReference type="ARBA" id="ARBA00011238"/>
    </source>
</evidence>
<dbReference type="InterPro" id="IPR002880">
    <property type="entry name" value="Pyrv_Fd/Flavodoxin_OxRdtase_N"/>
</dbReference>
<keyword evidence="6 14" id="KW-0004">4Fe-4S</keyword>
<evidence type="ECO:0000259" key="15">
    <source>
        <dbReference type="PROSITE" id="PS51379"/>
    </source>
</evidence>